<name>A0A0F9LBG1_9ZZZZ</name>
<gene>
    <name evidence="1" type="ORF">LCGC14_1600140</name>
</gene>
<dbReference type="EMBL" id="LAZR01012824">
    <property type="protein sequence ID" value="KKM24920.1"/>
    <property type="molecule type" value="Genomic_DNA"/>
</dbReference>
<dbReference type="AlphaFoldDB" id="A0A0F9LBG1"/>
<reference evidence="1" key="1">
    <citation type="journal article" date="2015" name="Nature">
        <title>Complex archaea that bridge the gap between prokaryotes and eukaryotes.</title>
        <authorList>
            <person name="Spang A."/>
            <person name="Saw J.H."/>
            <person name="Jorgensen S.L."/>
            <person name="Zaremba-Niedzwiedzka K."/>
            <person name="Martijn J."/>
            <person name="Lind A.E."/>
            <person name="van Eijk R."/>
            <person name="Schleper C."/>
            <person name="Guy L."/>
            <person name="Ettema T.J."/>
        </authorList>
    </citation>
    <scope>NUCLEOTIDE SEQUENCE</scope>
</reference>
<feature type="non-terminal residue" evidence="1">
    <location>
        <position position="68"/>
    </location>
</feature>
<proteinExistence type="predicted"/>
<organism evidence="1">
    <name type="scientific">marine sediment metagenome</name>
    <dbReference type="NCBI Taxonomy" id="412755"/>
    <lineage>
        <taxon>unclassified sequences</taxon>
        <taxon>metagenomes</taxon>
        <taxon>ecological metagenomes</taxon>
    </lineage>
</organism>
<evidence type="ECO:0000313" key="1">
    <source>
        <dbReference type="EMBL" id="KKM24920.1"/>
    </source>
</evidence>
<protein>
    <submittedName>
        <fullName evidence="1">Uncharacterized protein</fullName>
    </submittedName>
</protein>
<sequence length="68" mass="7761">MKLEEIAQDRALLEVGRKAVEDVLIEWRDSRISMFNRGNGLVIREKDGKDSHIIRMGPEDAIRIGLEA</sequence>
<comment type="caution">
    <text evidence="1">The sequence shown here is derived from an EMBL/GenBank/DDBJ whole genome shotgun (WGS) entry which is preliminary data.</text>
</comment>
<accession>A0A0F9LBG1</accession>